<dbReference type="InterPro" id="IPR013762">
    <property type="entry name" value="Integrase-like_cat_sf"/>
</dbReference>
<dbReference type="GO" id="GO:0006310">
    <property type="term" value="P:DNA recombination"/>
    <property type="evidence" value="ECO:0007669"/>
    <property type="project" value="UniProtKB-KW"/>
</dbReference>
<dbReference type="OrthoDB" id="2445412at2759"/>
<evidence type="ECO:0000313" key="4">
    <source>
        <dbReference type="Proteomes" id="UP000022910"/>
    </source>
</evidence>
<dbReference type="EMBL" id="JEMT01023235">
    <property type="protein sequence ID" value="EXX64414.1"/>
    <property type="molecule type" value="Genomic_DNA"/>
</dbReference>
<name>A0A015KAD2_RHIIW</name>
<dbReference type="GO" id="GO:0003677">
    <property type="term" value="F:DNA binding"/>
    <property type="evidence" value="ECO:0007669"/>
    <property type="project" value="InterPro"/>
</dbReference>
<dbReference type="Gene3D" id="1.10.443.10">
    <property type="entry name" value="Intergrase catalytic core"/>
    <property type="match status" value="1"/>
</dbReference>
<sequence>MGKKHEKNTSHFPSFQTATNLLSSSNNPINNSNNIDNIQDAAQIKASYYRKKAKVKNTEKSTKSWSTKFEEFRACAGYSVPLTDLKNISQLQKQIVEFISTMKMKNGNEYKATSVKQSVDALNRYLLHLSPIPQINLHDKYMFPDLHDVLHRKLRDLQEHGFGETLGSVAINSQQIQQILQHPKITTDNPEGLLYRVFFCLSIILAMRGGEHNQLKINQFKSDENGGLKFFRYISKNNQRGIQGGQAHIISIPADNNGPCSDIQLYLSKRPPSGDENFYLQPNNTSWLETNIWYKTDHVGKNKLGNFMKKIGCETQIDIPIELLFNHSGRKTATQILQDQEVPEQAIMQLTGHKNVQGVRAYKKVNENQQLNTLNTLINITDNKSSTFIQENSQNNLINNDNSNSQLPLQEISLSLNSLNESPIFHNCTFSNVTFNIQK</sequence>
<dbReference type="InterPro" id="IPR002104">
    <property type="entry name" value="Integrase_catalytic"/>
</dbReference>
<dbReference type="PANTHER" id="PTHR21446:SF12">
    <property type="entry name" value="POTASSIUM CHANNEL TETRAMERIZATION DOMAIN CONTAINING 1"/>
    <property type="match status" value="1"/>
</dbReference>
<organism evidence="3 4">
    <name type="scientific">Rhizophagus irregularis (strain DAOM 197198w)</name>
    <name type="common">Glomus intraradices</name>
    <dbReference type="NCBI Taxonomy" id="1432141"/>
    <lineage>
        <taxon>Eukaryota</taxon>
        <taxon>Fungi</taxon>
        <taxon>Fungi incertae sedis</taxon>
        <taxon>Mucoromycota</taxon>
        <taxon>Glomeromycotina</taxon>
        <taxon>Glomeromycetes</taxon>
        <taxon>Glomerales</taxon>
        <taxon>Glomeraceae</taxon>
        <taxon>Rhizophagus</taxon>
    </lineage>
</organism>
<evidence type="ECO:0000259" key="2">
    <source>
        <dbReference type="PROSITE" id="PS51898"/>
    </source>
</evidence>
<dbReference type="GO" id="GO:0015074">
    <property type="term" value="P:DNA integration"/>
    <property type="evidence" value="ECO:0007669"/>
    <property type="project" value="InterPro"/>
</dbReference>
<dbReference type="InterPro" id="IPR052787">
    <property type="entry name" value="MAVS"/>
</dbReference>
<keyword evidence="1" id="KW-0233">DNA recombination</keyword>
<keyword evidence="4" id="KW-1185">Reference proteome</keyword>
<dbReference type="AlphaFoldDB" id="A0A015KAD2"/>
<proteinExistence type="predicted"/>
<dbReference type="PANTHER" id="PTHR21446">
    <property type="entry name" value="DUF3504 DOMAIN-CONTAINING PROTEIN"/>
    <property type="match status" value="1"/>
</dbReference>
<dbReference type="InterPro" id="IPR011010">
    <property type="entry name" value="DNA_brk_join_enz"/>
</dbReference>
<dbReference type="PROSITE" id="PS51898">
    <property type="entry name" value="TYR_RECOMBINASE"/>
    <property type="match status" value="1"/>
</dbReference>
<reference evidence="3 4" key="1">
    <citation type="submission" date="2014-02" db="EMBL/GenBank/DDBJ databases">
        <title>Single nucleus genome sequencing reveals high similarity among nuclei of an endomycorrhizal fungus.</title>
        <authorList>
            <person name="Lin K."/>
            <person name="Geurts R."/>
            <person name="Zhang Z."/>
            <person name="Limpens E."/>
            <person name="Saunders D.G."/>
            <person name="Mu D."/>
            <person name="Pang E."/>
            <person name="Cao H."/>
            <person name="Cha H."/>
            <person name="Lin T."/>
            <person name="Zhou Q."/>
            <person name="Shang Y."/>
            <person name="Li Y."/>
            <person name="Ivanov S."/>
            <person name="Sharma T."/>
            <person name="Velzen R.V."/>
            <person name="Ruijter N.D."/>
            <person name="Aanen D.K."/>
            <person name="Win J."/>
            <person name="Kamoun S."/>
            <person name="Bisseling T."/>
            <person name="Huang S."/>
        </authorList>
    </citation>
    <scope>NUCLEOTIDE SEQUENCE [LARGE SCALE GENOMIC DNA]</scope>
    <source>
        <strain evidence="4">DAOM197198w</strain>
    </source>
</reference>
<evidence type="ECO:0000313" key="3">
    <source>
        <dbReference type="EMBL" id="EXX64414.1"/>
    </source>
</evidence>
<dbReference type="Pfam" id="PF00589">
    <property type="entry name" value="Phage_integrase"/>
    <property type="match status" value="1"/>
</dbReference>
<dbReference type="Proteomes" id="UP000022910">
    <property type="component" value="Unassembled WGS sequence"/>
</dbReference>
<dbReference type="STRING" id="1432141.A0A015KAD2"/>
<gene>
    <name evidence="3" type="ORF">RirG_142920</name>
</gene>
<protein>
    <recommendedName>
        <fullName evidence="2">Tyr recombinase domain-containing protein</fullName>
    </recommendedName>
</protein>
<feature type="domain" description="Tyr recombinase" evidence="2">
    <location>
        <begin position="166"/>
        <end position="375"/>
    </location>
</feature>
<comment type="caution">
    <text evidence="3">The sequence shown here is derived from an EMBL/GenBank/DDBJ whole genome shotgun (WGS) entry which is preliminary data.</text>
</comment>
<dbReference type="SUPFAM" id="SSF56349">
    <property type="entry name" value="DNA breaking-rejoining enzymes"/>
    <property type="match status" value="1"/>
</dbReference>
<accession>A0A015KAD2</accession>
<dbReference type="HOGENOM" id="CLU_624295_0_0_1"/>
<evidence type="ECO:0000256" key="1">
    <source>
        <dbReference type="ARBA" id="ARBA00023172"/>
    </source>
</evidence>